<protein>
    <recommendedName>
        <fullName evidence="5">Sce7725 family protein</fullName>
    </recommendedName>
</protein>
<reference evidence="3" key="2">
    <citation type="journal article" date="2018" name="Vet. Microbiol.">
        <title>Molecular epidemiology of methicillin-resistant staphylococci amongst veterinary personnel, personnel-owned pets, patients and the hospital environment of two companion animal veterinary hospitals.</title>
        <authorList>
            <person name="Worthing K.A."/>
            <person name="Brown J."/>
            <person name="Gerber L."/>
            <person name="Abraham S."/>
            <person name="Trott D."/>
            <person name="Norris J.M."/>
        </authorList>
    </citation>
    <scope>NUCLEOTIDE SEQUENCE [LARGE SCALE GENOMIC DNA]</scope>
    <source>
        <strain evidence="3">ST496-2</strain>
    </source>
</reference>
<dbReference type="EMBL" id="AAXKXX010000045">
    <property type="protein sequence ID" value="EGQ4386128.1"/>
    <property type="molecule type" value="Genomic_DNA"/>
</dbReference>
<reference evidence="2" key="1">
    <citation type="journal article" date="2018" name="Vet. Microbiol.">
        <title>Methicillin-resistant staphylococci amongst veterinary personnel, personnel-owned pets, patients and the hospital environment of two small animal veterinary hospitals.</title>
        <authorList>
            <person name="Worthing K.A."/>
            <person name="Brown J."/>
            <person name="Gerber L."/>
            <person name="Abraham S."/>
            <person name="Trott D."/>
            <person name="Norris J.M."/>
        </authorList>
    </citation>
    <scope>NUCLEOTIDE SEQUENCE</scope>
    <source>
        <strain evidence="2">ST496-2</strain>
    </source>
</reference>
<evidence type="ECO:0000313" key="3">
    <source>
        <dbReference type="Proteomes" id="UP000256409"/>
    </source>
</evidence>
<dbReference type="AlphaFoldDB" id="A0A3D8ZCT6"/>
<proteinExistence type="predicted"/>
<evidence type="ECO:0000313" key="1">
    <source>
        <dbReference type="EMBL" id="EGQ4386128.1"/>
    </source>
</evidence>
<sequence length="238" mass="27790">MYEENHPITGEVLDLNYDAILMNNAKDVSKNAHLLSKSEKFIAIYSSRDDLKNFAMLKEKSLVPSINFVKDGHRFSRFFRQEHQEIGLIRDAFDKQKRNVDYADESDKFFSDDHLYYRDEGYVAFSDYSIVGDHYLDNGFAPVAVAIHIVYFDSNDVLRIKHFVSESNDDNSDPAGKFREALEKLINWAETTTTLNHSDALKQFQVLWNEKRYPGLGFTKKLSIMHHLEIMDNYLSRR</sequence>
<comment type="caution">
    <text evidence="2">The sequence shown here is derived from an EMBL/GenBank/DDBJ whole genome shotgun (WGS) entry which is preliminary data.</text>
</comment>
<accession>A0A3D8ZCT6</accession>
<dbReference type="RefSeq" id="WP_081378303.1">
    <property type="nucleotide sequence ID" value="NZ_CP066707.1"/>
</dbReference>
<evidence type="ECO:0008006" key="5">
    <source>
        <dbReference type="Google" id="ProtNLM"/>
    </source>
</evidence>
<gene>
    <name evidence="2" type="ORF">DV961_09760</name>
    <name evidence="1" type="ORF">EGV54_13905</name>
</gene>
<organism evidence="2 3">
    <name type="scientific">Staphylococcus pseudintermedius</name>
    <dbReference type="NCBI Taxonomy" id="283734"/>
    <lineage>
        <taxon>Bacteria</taxon>
        <taxon>Bacillati</taxon>
        <taxon>Bacillota</taxon>
        <taxon>Bacilli</taxon>
        <taxon>Bacillales</taxon>
        <taxon>Staphylococcaceae</taxon>
        <taxon>Staphylococcus</taxon>
        <taxon>Staphylococcus intermedius group</taxon>
    </lineage>
</organism>
<dbReference type="NCBIfam" id="NF033831">
    <property type="entry name" value="sce7725_fam"/>
    <property type="match status" value="1"/>
</dbReference>
<evidence type="ECO:0000313" key="2">
    <source>
        <dbReference type="EMBL" id="REA80766.1"/>
    </source>
</evidence>
<name>A0A3D8ZCT6_STAPS</name>
<reference evidence="1 4" key="3">
    <citation type="submission" date="2018-11" db="EMBL/GenBank/DDBJ databases">
        <authorList>
            <consortium name="Veterinary Laboratory Investigation and Response Network"/>
        </authorList>
    </citation>
    <scope>NUCLEOTIDE SEQUENCE [LARGE SCALE GENOMIC DNA]</scope>
    <source>
        <strain evidence="1 4">SPSE-18-VL-LA-PA-Ryan-0021</strain>
    </source>
</reference>
<dbReference type="InterPro" id="IPR047727">
    <property type="entry name" value="Sce7725-like"/>
</dbReference>
<dbReference type="Proteomes" id="UP000256409">
    <property type="component" value="Unassembled WGS sequence"/>
</dbReference>
<dbReference type="EMBL" id="QQPC01000067">
    <property type="protein sequence ID" value="REA80766.1"/>
    <property type="molecule type" value="Genomic_DNA"/>
</dbReference>
<dbReference type="Proteomes" id="UP000600220">
    <property type="component" value="Unassembled WGS sequence"/>
</dbReference>
<evidence type="ECO:0000313" key="4">
    <source>
        <dbReference type="Proteomes" id="UP000600220"/>
    </source>
</evidence>
<keyword evidence="4" id="KW-1185">Reference proteome</keyword>